<proteinExistence type="predicted"/>
<protein>
    <submittedName>
        <fullName evidence="1">Uncharacterized protein</fullName>
    </submittedName>
</protein>
<organism evidence="1 2">
    <name type="scientific">Monilinia fructicola</name>
    <name type="common">Brown rot fungus</name>
    <name type="synonym">Ciboria fructicola</name>
    <dbReference type="NCBI Taxonomy" id="38448"/>
    <lineage>
        <taxon>Eukaryota</taxon>
        <taxon>Fungi</taxon>
        <taxon>Dikarya</taxon>
        <taxon>Ascomycota</taxon>
        <taxon>Pezizomycotina</taxon>
        <taxon>Leotiomycetes</taxon>
        <taxon>Helotiales</taxon>
        <taxon>Sclerotiniaceae</taxon>
        <taxon>Monilinia</taxon>
    </lineage>
</organism>
<dbReference type="VEuPathDB" id="FungiDB:MFRU_026g00430"/>
<evidence type="ECO:0000313" key="1">
    <source>
        <dbReference type="EMBL" id="KAA8571432.1"/>
    </source>
</evidence>
<name>A0A5M9JUI8_MONFR</name>
<sequence length="204" mass="22533">MTQMDQAKEPVERELYQLPGRINIQARTLPEHYIVTYQGVRVPQFATITQIPVSVDYEFFHPNFGPFYLPNDYPAVPYPANVGMQWIGYLAPNPQLPVPQDCLAFYINPYDINGPRSTPPHLPPQAKVDVFPPAIHHVQVINRKISGSVAPPPRPKCPAPLFQAICPPPRRNGPAGIIGTFSGGVYGLQDSLLNCGRGPSRSKG</sequence>
<keyword evidence="2" id="KW-1185">Reference proteome</keyword>
<reference evidence="1 2" key="1">
    <citation type="submission" date="2019-06" db="EMBL/GenBank/DDBJ databases">
        <title>Genome Sequence of the Brown Rot Fungal Pathogen Monilinia fructicola.</title>
        <authorList>
            <person name="De Miccolis Angelini R.M."/>
            <person name="Landi L."/>
            <person name="Abate D."/>
            <person name="Pollastro S."/>
            <person name="Romanazzi G."/>
            <person name="Faretra F."/>
        </authorList>
    </citation>
    <scope>NUCLEOTIDE SEQUENCE [LARGE SCALE GENOMIC DNA]</scope>
    <source>
        <strain evidence="1 2">Mfrc123</strain>
    </source>
</reference>
<accession>A0A5M9JUI8</accession>
<gene>
    <name evidence="1" type="ORF">EYC84_001433</name>
</gene>
<evidence type="ECO:0000313" key="2">
    <source>
        <dbReference type="Proteomes" id="UP000322873"/>
    </source>
</evidence>
<dbReference type="AlphaFoldDB" id="A0A5M9JUI8"/>
<dbReference type="OrthoDB" id="3543749at2759"/>
<comment type="caution">
    <text evidence="1">The sequence shown here is derived from an EMBL/GenBank/DDBJ whole genome shotgun (WGS) entry which is preliminary data.</text>
</comment>
<dbReference type="EMBL" id="VICG01000005">
    <property type="protein sequence ID" value="KAA8571432.1"/>
    <property type="molecule type" value="Genomic_DNA"/>
</dbReference>
<dbReference type="Proteomes" id="UP000322873">
    <property type="component" value="Unassembled WGS sequence"/>
</dbReference>